<feature type="region of interest" description="Disordered" evidence="11">
    <location>
        <begin position="475"/>
        <end position="527"/>
    </location>
</feature>
<keyword evidence="8" id="KW-0325">Glycoprotein</keyword>
<keyword evidence="4 10" id="KW-0336">GPI-anchor</keyword>
<name>W6MTM2_9ASCO</name>
<dbReference type="GO" id="GO:0098552">
    <property type="term" value="C:side of membrane"/>
    <property type="evidence" value="ECO:0007669"/>
    <property type="project" value="UniProtKB-KW"/>
</dbReference>
<keyword evidence="7" id="KW-1015">Disulfide bond</keyword>
<feature type="domain" description="X8" evidence="12">
    <location>
        <begin position="374"/>
        <end position="463"/>
    </location>
</feature>
<dbReference type="EC" id="2.4.1.-" evidence="10"/>
<feature type="signal peptide" evidence="10">
    <location>
        <begin position="1"/>
        <end position="22"/>
    </location>
</feature>
<dbReference type="AlphaFoldDB" id="W6MTM2"/>
<gene>
    <name evidence="13" type="ORF">KUCA_T00004525001</name>
</gene>
<evidence type="ECO:0000256" key="6">
    <source>
        <dbReference type="ARBA" id="ARBA00023136"/>
    </source>
</evidence>
<evidence type="ECO:0000313" key="14">
    <source>
        <dbReference type="Proteomes" id="UP000019384"/>
    </source>
</evidence>
<evidence type="ECO:0000256" key="4">
    <source>
        <dbReference type="ARBA" id="ARBA00022622"/>
    </source>
</evidence>
<dbReference type="SUPFAM" id="SSF51445">
    <property type="entry name" value="(Trans)glycosidases"/>
    <property type="match status" value="1"/>
</dbReference>
<dbReference type="PANTHER" id="PTHR31468">
    <property type="entry name" value="1,3-BETA-GLUCANOSYLTRANSFERASE GAS1"/>
    <property type="match status" value="1"/>
</dbReference>
<protein>
    <recommendedName>
        <fullName evidence="10">1,3-beta-glucanosyltransferase</fullName>
        <ecNumber evidence="10">2.4.1.-</ecNumber>
    </recommendedName>
</protein>
<dbReference type="OrthoDB" id="421038at2759"/>
<evidence type="ECO:0000256" key="11">
    <source>
        <dbReference type="SAM" id="MobiDB-lite"/>
    </source>
</evidence>
<organism evidence="13 14">
    <name type="scientific">Kuraishia capsulata CBS 1993</name>
    <dbReference type="NCBI Taxonomy" id="1382522"/>
    <lineage>
        <taxon>Eukaryota</taxon>
        <taxon>Fungi</taxon>
        <taxon>Dikarya</taxon>
        <taxon>Ascomycota</taxon>
        <taxon>Saccharomycotina</taxon>
        <taxon>Pichiomycetes</taxon>
        <taxon>Pichiales</taxon>
        <taxon>Pichiaceae</taxon>
        <taxon>Kuraishia</taxon>
    </lineage>
</organism>
<keyword evidence="5 10" id="KW-0732">Signal</keyword>
<dbReference type="InterPro" id="IPR004886">
    <property type="entry name" value="Glucanosyltransferase"/>
</dbReference>
<dbReference type="Gene3D" id="3.20.20.80">
    <property type="entry name" value="Glycosidases"/>
    <property type="match status" value="1"/>
</dbReference>
<dbReference type="GeneID" id="34521920"/>
<keyword evidence="9 10" id="KW-0449">Lipoprotein</keyword>
<evidence type="ECO:0000256" key="5">
    <source>
        <dbReference type="ARBA" id="ARBA00022729"/>
    </source>
</evidence>
<dbReference type="SMART" id="SM00768">
    <property type="entry name" value="X8"/>
    <property type="match status" value="1"/>
</dbReference>
<comment type="similarity">
    <text evidence="3 10">Belongs to the glycosyl hydrolase 72 family.</text>
</comment>
<dbReference type="Pfam" id="PF03198">
    <property type="entry name" value="Glyco_hydro_72"/>
    <property type="match status" value="1"/>
</dbReference>
<evidence type="ECO:0000259" key="12">
    <source>
        <dbReference type="SMART" id="SM00768"/>
    </source>
</evidence>
<sequence length="555" mass="59045">MLFKSLISTTLAVAGLSQSVAASFPTIEISGNKFFYSNNGSQFYIKGVAYQADTSGATNTSFVDPLSDKSTCERDIPYLQKLSTNVIRVYALDSDADHSDCMGLLQDAGIYVIADLAEPKLSISTSDPSWTVELYERYTKVVDEMQQYDNTLGFFAGNEVVTNHSNTDAAAFVKAAVRDIKAYIKDKDYRTIPVGYSANDDSKTRVSSVDYFSCGDEDERADFYGINMYEWCGSSSFSGSGYEDRTEEFSDLPVPVFFSEYGCNTVTPRKFTEVGTLFSSKMTDVWSGGIVYMYFEETNNYGLVTIDDDSVSTLDDFGYYSSEIASVSPTSATSASVTAVNTLKCNSTYTSWKAKNTLPPTPQDSVCSCMSNSLSCIVSDDVDEDDYSDLFSTVCGLVSTCVGINADASSATYGAYSFCSSKEKLSFVLDLYYQEQDGDSSACDFDGSATLGGSSSTGDSCSSVLKEAGTAGTGTVTATLTESESTNTSDSDSDSDSSSSGSSKSSKSGSSSSASSSSKSSAAGSMRSPIASFNDLSVTIGLGAFVAISMCVALL</sequence>
<dbReference type="GO" id="GO:0030445">
    <property type="term" value="C:yeast-form cell wall"/>
    <property type="evidence" value="ECO:0007669"/>
    <property type="project" value="UniProtKB-ARBA"/>
</dbReference>
<keyword evidence="10" id="KW-0808">Transferase</keyword>
<proteinExistence type="inferred from homology"/>
<dbReference type="RefSeq" id="XP_022460532.1">
    <property type="nucleotide sequence ID" value="XM_022601269.1"/>
</dbReference>
<evidence type="ECO:0000256" key="8">
    <source>
        <dbReference type="ARBA" id="ARBA00023180"/>
    </source>
</evidence>
<dbReference type="InterPro" id="IPR017853">
    <property type="entry name" value="GH"/>
</dbReference>
<keyword evidence="14" id="KW-1185">Reference proteome</keyword>
<comment type="function">
    <text evidence="10">Splits internally a 1,3-beta-glucan molecule and transfers the newly generated reducing end (the donor) to the non-reducing end of another 1,3-beta-glucan molecule (the acceptor) forming a 1,3-beta linkage, resulting in the elongation of 1,3-beta-glucan chains in the cell wall.</text>
</comment>
<evidence type="ECO:0000313" key="13">
    <source>
        <dbReference type="EMBL" id="CDK28542.1"/>
    </source>
</evidence>
<evidence type="ECO:0000256" key="2">
    <source>
        <dbReference type="ARBA" id="ARBA00004589"/>
    </source>
</evidence>
<dbReference type="GO" id="GO:0071970">
    <property type="term" value="P:fungal-type cell wall (1-&gt;3)-beta-D-glucan biosynthetic process"/>
    <property type="evidence" value="ECO:0007669"/>
    <property type="project" value="TreeGrafter"/>
</dbReference>
<evidence type="ECO:0000256" key="1">
    <source>
        <dbReference type="ARBA" id="ARBA00004196"/>
    </source>
</evidence>
<reference evidence="13" key="2">
    <citation type="submission" date="2014-02" db="EMBL/GenBank/DDBJ databases">
        <title>Complete DNA sequence of /Kuraishia capsulata/ illustrates novel genomic features among budding yeasts (/Saccharomycotina/).</title>
        <authorList>
            <person name="Morales L."/>
            <person name="Noel B."/>
            <person name="Porcel B."/>
            <person name="Marcet-Houben M."/>
            <person name="Hullo M-F."/>
            <person name="Sacerdot C."/>
            <person name="Tekaia F."/>
            <person name="Leh-Louis V."/>
            <person name="Despons L."/>
            <person name="Khanna V."/>
            <person name="Aury J-M."/>
            <person name="Barbe V."/>
            <person name="Couloux A."/>
            <person name="Labadie K."/>
            <person name="Pelletier E."/>
            <person name="Souciet J-L."/>
            <person name="Boekhout T."/>
            <person name="Gabaldon T."/>
            <person name="Wincker P."/>
            <person name="Dujon B."/>
        </authorList>
    </citation>
    <scope>NUCLEOTIDE SEQUENCE</scope>
    <source>
        <strain evidence="13">CBS 1993</strain>
    </source>
</reference>
<dbReference type="Proteomes" id="UP000019384">
    <property type="component" value="Unassembled WGS sequence"/>
</dbReference>
<accession>W6MTM2</accession>
<dbReference type="HOGENOM" id="CLU_021855_2_1_1"/>
<dbReference type="EMBL" id="HG793129">
    <property type="protein sequence ID" value="CDK28542.1"/>
    <property type="molecule type" value="Genomic_DNA"/>
</dbReference>
<evidence type="ECO:0000256" key="9">
    <source>
        <dbReference type="ARBA" id="ARBA00023288"/>
    </source>
</evidence>
<dbReference type="FunFam" id="3.20.20.80:FF:000038">
    <property type="entry name" value="1,3-beta-glucanosyltransferase"/>
    <property type="match status" value="1"/>
</dbReference>
<dbReference type="Gene3D" id="1.20.58.1040">
    <property type="match status" value="1"/>
</dbReference>
<dbReference type="GO" id="GO:0031505">
    <property type="term" value="P:fungal-type cell wall organization"/>
    <property type="evidence" value="ECO:0007669"/>
    <property type="project" value="UniProtKB-ARBA"/>
</dbReference>
<dbReference type="GO" id="GO:0042124">
    <property type="term" value="F:1,3-beta-glucanosyltransferase activity"/>
    <property type="evidence" value="ECO:0007669"/>
    <property type="project" value="TreeGrafter"/>
</dbReference>
<dbReference type="InterPro" id="IPR012946">
    <property type="entry name" value="X8"/>
</dbReference>
<reference evidence="13" key="1">
    <citation type="submission" date="2013-12" db="EMBL/GenBank/DDBJ databases">
        <authorList>
            <person name="Genoscope - CEA"/>
        </authorList>
    </citation>
    <scope>NUCLEOTIDE SEQUENCE</scope>
    <source>
        <strain evidence="13">CBS 1993</strain>
    </source>
</reference>
<dbReference type="PANTHER" id="PTHR31468:SF2">
    <property type="entry name" value="1,3-BETA-GLUCANOSYLTRANSFERASE GAS1"/>
    <property type="match status" value="1"/>
</dbReference>
<dbReference type="GO" id="GO:0005886">
    <property type="term" value="C:plasma membrane"/>
    <property type="evidence" value="ECO:0007669"/>
    <property type="project" value="UniProtKB-SubCell"/>
</dbReference>
<evidence type="ECO:0000256" key="3">
    <source>
        <dbReference type="ARBA" id="ARBA00007528"/>
    </source>
</evidence>
<feature type="compositionally biased region" description="Low complexity" evidence="11">
    <location>
        <begin position="496"/>
        <end position="525"/>
    </location>
</feature>
<keyword evidence="6 10" id="KW-0472">Membrane</keyword>
<evidence type="ECO:0000256" key="10">
    <source>
        <dbReference type="RuleBase" id="RU361209"/>
    </source>
</evidence>
<dbReference type="Pfam" id="PF07983">
    <property type="entry name" value="X8"/>
    <property type="match status" value="1"/>
</dbReference>
<evidence type="ECO:0000256" key="7">
    <source>
        <dbReference type="ARBA" id="ARBA00023157"/>
    </source>
</evidence>
<comment type="subcellular location">
    <subcellularLocation>
        <location evidence="1">Cell envelope</location>
    </subcellularLocation>
    <subcellularLocation>
        <location evidence="10">Cell membrane</location>
        <topology evidence="10">Lipid-anchor</topology>
        <topology evidence="10">GPI-anchor</topology>
    </subcellularLocation>
    <subcellularLocation>
        <location evidence="2">Membrane</location>
        <topology evidence="2">Lipid-anchor</topology>
        <topology evidence="2">GPI-anchor</topology>
    </subcellularLocation>
</comment>
<dbReference type="STRING" id="1382522.W6MTM2"/>
<feature type="chain" id="PRO_5005151030" description="1,3-beta-glucanosyltransferase" evidence="10">
    <location>
        <begin position="23"/>
        <end position="555"/>
    </location>
</feature>